<dbReference type="Gene3D" id="3.90.1580.10">
    <property type="entry name" value="paralog of FGE (formylglycine-generating enzyme)"/>
    <property type="match status" value="1"/>
</dbReference>
<evidence type="ECO:0000259" key="2">
    <source>
        <dbReference type="Pfam" id="PF03781"/>
    </source>
</evidence>
<keyword evidence="3" id="KW-0418">Kinase</keyword>
<dbReference type="InterPro" id="IPR016187">
    <property type="entry name" value="CTDL_fold"/>
</dbReference>
<dbReference type="GO" id="GO:0016301">
    <property type="term" value="F:kinase activity"/>
    <property type="evidence" value="ECO:0007669"/>
    <property type="project" value="UniProtKB-KW"/>
</dbReference>
<dbReference type="PANTHER" id="PTHR23150:SF19">
    <property type="entry name" value="FORMYLGLYCINE-GENERATING ENZYME"/>
    <property type="match status" value="1"/>
</dbReference>
<comment type="caution">
    <text evidence="3">The sequence shown here is derived from an EMBL/GenBank/DDBJ whole genome shotgun (WGS) entry which is preliminary data.</text>
</comment>
<gene>
    <name evidence="3" type="ORF">GBAR_LOCUS21963</name>
</gene>
<comment type="similarity">
    <text evidence="1">Belongs to the sulfatase-modifying factor family.</text>
</comment>
<dbReference type="InterPro" id="IPR042095">
    <property type="entry name" value="SUMF_sf"/>
</dbReference>
<name>A0AA35T1E2_GEOBA</name>
<protein>
    <submittedName>
        <fullName evidence="3">Serine/threonine-protein kinase pkn1</fullName>
    </submittedName>
</protein>
<dbReference type="SUPFAM" id="SSF56436">
    <property type="entry name" value="C-type lectin-like"/>
    <property type="match status" value="1"/>
</dbReference>
<dbReference type="Proteomes" id="UP001174909">
    <property type="component" value="Unassembled WGS sequence"/>
</dbReference>
<accession>A0AA35T1E2</accession>
<dbReference type="Pfam" id="PF03781">
    <property type="entry name" value="FGE-sulfatase"/>
    <property type="match status" value="1"/>
</dbReference>
<dbReference type="InterPro" id="IPR051043">
    <property type="entry name" value="Sulfatase_Mod_Factor_Kinase"/>
</dbReference>
<keyword evidence="4" id="KW-1185">Reference proteome</keyword>
<dbReference type="AlphaFoldDB" id="A0AA35T1E2"/>
<dbReference type="PANTHER" id="PTHR23150">
    <property type="entry name" value="SULFATASE MODIFYING FACTOR 1, 2"/>
    <property type="match status" value="1"/>
</dbReference>
<dbReference type="EMBL" id="CASHTH010003044">
    <property type="protein sequence ID" value="CAI8039494.1"/>
    <property type="molecule type" value="Genomic_DNA"/>
</dbReference>
<sequence>MVLIPAGTFQMGSTIGDSDERPVHTVTLDAFYMDMHEVTNAHYQKFVQSTGYPQPPLSHNPRFNAPDVPVVRVNWRDAAAYATWANKRLPTEAEWEYAARGGLTGKRYPNDDIITYTDANFGSTGGADRWKWTAPIGSFPPNGYNLYDMAGNAWEWCFDEYNSEFYSISPQNNPRFGREIAPDTENFRILRGGGWGGSPEDLRVADRWYHLSSGSTIGFRCVKDIPQTEE</sequence>
<evidence type="ECO:0000313" key="3">
    <source>
        <dbReference type="EMBL" id="CAI8039494.1"/>
    </source>
</evidence>
<feature type="domain" description="Sulfatase-modifying factor enzyme-like" evidence="2">
    <location>
        <begin position="1"/>
        <end position="223"/>
    </location>
</feature>
<keyword evidence="3" id="KW-0808">Transferase</keyword>
<proteinExistence type="inferred from homology"/>
<dbReference type="GO" id="GO:0120147">
    <property type="term" value="F:formylglycine-generating oxidase activity"/>
    <property type="evidence" value="ECO:0007669"/>
    <property type="project" value="TreeGrafter"/>
</dbReference>
<reference evidence="3" key="1">
    <citation type="submission" date="2023-03" db="EMBL/GenBank/DDBJ databases">
        <authorList>
            <person name="Steffen K."/>
            <person name="Cardenas P."/>
        </authorList>
    </citation>
    <scope>NUCLEOTIDE SEQUENCE</scope>
</reference>
<dbReference type="InterPro" id="IPR005532">
    <property type="entry name" value="SUMF_dom"/>
</dbReference>
<evidence type="ECO:0000256" key="1">
    <source>
        <dbReference type="ARBA" id="ARBA00005310"/>
    </source>
</evidence>
<evidence type="ECO:0000313" key="4">
    <source>
        <dbReference type="Proteomes" id="UP001174909"/>
    </source>
</evidence>
<organism evidence="3 4">
    <name type="scientific">Geodia barretti</name>
    <name type="common">Barrett's horny sponge</name>
    <dbReference type="NCBI Taxonomy" id="519541"/>
    <lineage>
        <taxon>Eukaryota</taxon>
        <taxon>Metazoa</taxon>
        <taxon>Porifera</taxon>
        <taxon>Demospongiae</taxon>
        <taxon>Heteroscleromorpha</taxon>
        <taxon>Tetractinellida</taxon>
        <taxon>Astrophorina</taxon>
        <taxon>Geodiidae</taxon>
        <taxon>Geodia</taxon>
    </lineage>
</organism>